<sequence length="274" mass="31459">MNKREKEKYYTSLAMLDKHIVYTSKQEGKYDNGSITLKPGNGSIYFELYFDVGNATKTKQIYTYSSEVKNNYSKSFTDTAILPTCIEDHKSYNLIRQCFKEALNITFPNKQELIECLQGFAYNERCQKYWCLPSDLVIDSNECNHYNKKLKKSKNRITSRVPLFSRNISNVSANSTNAHFIGINNSSSFAFRPNYTAFNQGVLEFNSTNSMSSNGNENSGIFLAFLPLFFLAGLFIVTRYVICQLKNKVYVEKSKERVALQEVSVENNFELVVD</sequence>
<evidence type="ECO:0000313" key="3">
    <source>
        <dbReference type="Proteomes" id="UP000637906"/>
    </source>
</evidence>
<proteinExistence type="predicted"/>
<keyword evidence="1" id="KW-0472">Membrane</keyword>
<keyword evidence="1" id="KW-0812">Transmembrane</keyword>
<name>A0A8J3MPE2_9RICK</name>
<feature type="transmembrane region" description="Helical" evidence="1">
    <location>
        <begin position="221"/>
        <end position="242"/>
    </location>
</feature>
<gene>
    <name evidence="2" type="ORF">sL5_09360</name>
</gene>
<accession>A0A8J3MPE2</accession>
<dbReference type="Proteomes" id="UP000637906">
    <property type="component" value="Unassembled WGS sequence"/>
</dbReference>
<protein>
    <submittedName>
        <fullName evidence="2">Uncharacterized protein</fullName>
    </submittedName>
</protein>
<evidence type="ECO:0000256" key="1">
    <source>
        <dbReference type="SAM" id="Phobius"/>
    </source>
</evidence>
<keyword evidence="1" id="KW-1133">Transmembrane helix</keyword>
<reference evidence="2 3" key="1">
    <citation type="journal article" date="2021" name="Microb. Ecol.">
        <title>Candidatus Mesenet longicola: Novel Endosymbionts of Brontispa longissima that Induce Cytoplasmic Incompatibility.</title>
        <authorList>
            <person name="Takano S."/>
            <person name="Gotoh Y."/>
            <person name="Hayashi T."/>
        </authorList>
    </citation>
    <scope>NUCLEOTIDE SEQUENCE [LARGE SCALE GENOMIC DNA]</scope>
    <source>
        <strain evidence="2">L5</strain>
    </source>
</reference>
<organism evidence="2 3">
    <name type="scientific">Candidatus Mesenet longicola</name>
    <dbReference type="NCBI Taxonomy" id="1892558"/>
    <lineage>
        <taxon>Bacteria</taxon>
        <taxon>Pseudomonadati</taxon>
        <taxon>Pseudomonadota</taxon>
        <taxon>Alphaproteobacteria</taxon>
        <taxon>Rickettsiales</taxon>
        <taxon>Anaplasmataceae</taxon>
        <taxon>Candidatus Mesenet</taxon>
    </lineage>
</organism>
<comment type="caution">
    <text evidence="2">The sequence shown here is derived from an EMBL/GenBank/DDBJ whole genome shotgun (WGS) entry which is preliminary data.</text>
</comment>
<dbReference type="AlphaFoldDB" id="A0A8J3MPE2"/>
<dbReference type="EMBL" id="BNGU01000049">
    <property type="protein sequence ID" value="GHM59943.1"/>
    <property type="molecule type" value="Genomic_DNA"/>
</dbReference>
<evidence type="ECO:0000313" key="2">
    <source>
        <dbReference type="EMBL" id="GHM59943.1"/>
    </source>
</evidence>
<keyword evidence="3" id="KW-1185">Reference proteome</keyword>